<dbReference type="RefSeq" id="WP_053951672.1">
    <property type="nucleotide sequence ID" value="NZ_CP010552.1"/>
</dbReference>
<organism evidence="4 5">
    <name type="scientific">Candidatus Thioglobus autotrophicus</name>
    <dbReference type="NCBI Taxonomy" id="1705394"/>
    <lineage>
        <taxon>Bacteria</taxon>
        <taxon>Pseudomonadati</taxon>
        <taxon>Pseudomonadota</taxon>
        <taxon>Gammaproteobacteria</taxon>
        <taxon>Candidatus Pseudothioglobaceae</taxon>
        <taxon>Candidatus Thioglobus</taxon>
    </lineage>
</organism>
<name>A0A0M4NWW5_9GAMM</name>
<keyword evidence="4" id="KW-0808">Transferase</keyword>
<dbReference type="InterPro" id="IPR046342">
    <property type="entry name" value="CBS_dom_sf"/>
</dbReference>
<keyword evidence="5" id="KW-1185">Reference proteome</keyword>
<dbReference type="SUPFAM" id="SSF54631">
    <property type="entry name" value="CBS-domain pair"/>
    <property type="match status" value="1"/>
</dbReference>
<dbReference type="PROSITE" id="PS51371">
    <property type="entry name" value="CBS"/>
    <property type="match status" value="1"/>
</dbReference>
<feature type="domain" description="CBS" evidence="3">
    <location>
        <begin position="84"/>
        <end position="137"/>
    </location>
</feature>
<dbReference type="EMBL" id="CP010552">
    <property type="protein sequence ID" value="ALE52706.1"/>
    <property type="molecule type" value="Genomic_DNA"/>
</dbReference>
<dbReference type="SMART" id="SM00116">
    <property type="entry name" value="CBS"/>
    <property type="match status" value="2"/>
</dbReference>
<reference evidence="4 5" key="1">
    <citation type="journal article" date="2015" name="Genome Announc.">
        <title>Genome Sequence of 'Candidatus Thioglobus autotrophica' Strain EF1, a Chemoautotroph from the SUP05 Clade of Marine Gammaproteobacteria.</title>
        <authorList>
            <person name="Shah V."/>
            <person name="Morris R.M."/>
        </authorList>
    </citation>
    <scope>NUCLEOTIDE SEQUENCE [LARGE SCALE GENOMIC DNA]</scope>
    <source>
        <strain evidence="4 5">EF1</strain>
    </source>
</reference>
<proteinExistence type="predicted"/>
<dbReference type="STRING" id="1705394.SP60_05490"/>
<keyword evidence="1 2" id="KW-0129">CBS domain</keyword>
<dbReference type="KEGG" id="tho:SP60_05490"/>
<dbReference type="GO" id="GO:0016301">
    <property type="term" value="F:kinase activity"/>
    <property type="evidence" value="ECO:0007669"/>
    <property type="project" value="UniProtKB-KW"/>
</dbReference>
<dbReference type="PANTHER" id="PTHR43080:SF2">
    <property type="entry name" value="CBS DOMAIN-CONTAINING PROTEIN"/>
    <property type="match status" value="1"/>
</dbReference>
<keyword evidence="4" id="KW-0418">Kinase</keyword>
<evidence type="ECO:0000313" key="4">
    <source>
        <dbReference type="EMBL" id="ALE52706.1"/>
    </source>
</evidence>
<evidence type="ECO:0000313" key="5">
    <source>
        <dbReference type="Proteomes" id="UP000058020"/>
    </source>
</evidence>
<evidence type="ECO:0000256" key="2">
    <source>
        <dbReference type="PROSITE-ProRule" id="PRU00703"/>
    </source>
</evidence>
<sequence>MSTNTQRKTPTFVKDVMWPQVDIVDGKTTVEQALADMKYKKTKVLLVEKSHDHDEYGVVLIADIASKVIAKDRALDRVNIYEIMNKPAMSVHPDMDIRYCAELLTHFNLSRCPVLDNGKVVGVISLTSIVFNGLRIA</sequence>
<dbReference type="Proteomes" id="UP000058020">
    <property type="component" value="Chromosome"/>
</dbReference>
<evidence type="ECO:0000256" key="1">
    <source>
        <dbReference type="ARBA" id="ARBA00023122"/>
    </source>
</evidence>
<dbReference type="OrthoDB" id="9771532at2"/>
<evidence type="ECO:0000259" key="3">
    <source>
        <dbReference type="PROSITE" id="PS51371"/>
    </source>
</evidence>
<dbReference type="InterPro" id="IPR051257">
    <property type="entry name" value="Diverse_CBS-Domain"/>
</dbReference>
<protein>
    <submittedName>
        <fullName evidence="4">Histidine kinase</fullName>
    </submittedName>
</protein>
<dbReference type="AlphaFoldDB" id="A0A0M4NWW5"/>
<gene>
    <name evidence="4" type="ORF">SP60_05490</name>
</gene>
<dbReference type="Pfam" id="PF00571">
    <property type="entry name" value="CBS"/>
    <property type="match status" value="2"/>
</dbReference>
<accession>A0A0M4NWW5</accession>
<dbReference type="InterPro" id="IPR000644">
    <property type="entry name" value="CBS_dom"/>
</dbReference>
<dbReference type="Gene3D" id="3.10.580.10">
    <property type="entry name" value="CBS-domain"/>
    <property type="match status" value="1"/>
</dbReference>
<dbReference type="PANTHER" id="PTHR43080">
    <property type="entry name" value="CBS DOMAIN-CONTAINING PROTEIN CBSX3, MITOCHONDRIAL"/>
    <property type="match status" value="1"/>
</dbReference>